<feature type="domain" description="Aminotransferase-like plant mobile" evidence="1">
    <location>
        <begin position="6"/>
        <end position="73"/>
    </location>
</feature>
<evidence type="ECO:0000259" key="1">
    <source>
        <dbReference type="Pfam" id="PF10536"/>
    </source>
</evidence>
<evidence type="ECO:0000313" key="2">
    <source>
        <dbReference type="EMBL" id="ERN15908.1"/>
    </source>
</evidence>
<sequence length="88" mass="10218">MPPIIQEFDNLQSNEVIWNPYFKPDEVISDDRQHAYETAMCIIILIFDDIAELYMPDRVRLQFGAKQGIPRNLLLLVKRLVGSELGEL</sequence>
<name>U5D6C3_AMBTC</name>
<protein>
    <recommendedName>
        <fullName evidence="1">Aminotransferase-like plant mobile domain-containing protein</fullName>
    </recommendedName>
</protein>
<accession>U5D6C3</accession>
<dbReference type="InterPro" id="IPR019557">
    <property type="entry name" value="AminoTfrase-like_pln_mobile"/>
</dbReference>
<evidence type="ECO:0000313" key="3">
    <source>
        <dbReference type="Proteomes" id="UP000017836"/>
    </source>
</evidence>
<dbReference type="Proteomes" id="UP000017836">
    <property type="component" value="Unassembled WGS sequence"/>
</dbReference>
<dbReference type="EMBL" id="KI392495">
    <property type="protein sequence ID" value="ERN15908.1"/>
    <property type="molecule type" value="Genomic_DNA"/>
</dbReference>
<gene>
    <name evidence="2" type="ORF">AMTR_s00039p00222250</name>
</gene>
<keyword evidence="3" id="KW-1185">Reference proteome</keyword>
<proteinExistence type="predicted"/>
<dbReference type="Gramene" id="ERN15908">
    <property type="protein sequence ID" value="ERN15908"/>
    <property type="gene ID" value="AMTR_s00039p00222250"/>
</dbReference>
<dbReference type="HOGENOM" id="CLU_175046_0_0_1"/>
<dbReference type="Pfam" id="PF10536">
    <property type="entry name" value="PMD"/>
    <property type="match status" value="1"/>
</dbReference>
<dbReference type="AlphaFoldDB" id="U5D6C3"/>
<reference evidence="3" key="1">
    <citation type="journal article" date="2013" name="Science">
        <title>The Amborella genome and the evolution of flowering plants.</title>
        <authorList>
            <consortium name="Amborella Genome Project"/>
        </authorList>
    </citation>
    <scope>NUCLEOTIDE SEQUENCE [LARGE SCALE GENOMIC DNA]</scope>
</reference>
<organism evidence="2 3">
    <name type="scientific">Amborella trichopoda</name>
    <dbReference type="NCBI Taxonomy" id="13333"/>
    <lineage>
        <taxon>Eukaryota</taxon>
        <taxon>Viridiplantae</taxon>
        <taxon>Streptophyta</taxon>
        <taxon>Embryophyta</taxon>
        <taxon>Tracheophyta</taxon>
        <taxon>Spermatophyta</taxon>
        <taxon>Magnoliopsida</taxon>
        <taxon>Amborellales</taxon>
        <taxon>Amborellaceae</taxon>
        <taxon>Amborella</taxon>
    </lineage>
</organism>